<evidence type="ECO:0000313" key="2">
    <source>
        <dbReference type="EMBL" id="TQV99187.1"/>
    </source>
</evidence>
<comment type="caution">
    <text evidence="2">The sequence shown here is derived from an EMBL/GenBank/DDBJ whole genome shotgun (WGS) entry which is preliminary data.</text>
</comment>
<evidence type="ECO:0000313" key="3">
    <source>
        <dbReference type="Proteomes" id="UP000315783"/>
    </source>
</evidence>
<name>A0A545VBU4_9HYPO</name>
<protein>
    <submittedName>
        <fullName evidence="2">Uncharacterized protein</fullName>
    </submittedName>
</protein>
<proteinExistence type="predicted"/>
<feature type="compositionally biased region" description="Pro residues" evidence="1">
    <location>
        <begin position="35"/>
        <end position="48"/>
    </location>
</feature>
<dbReference type="Proteomes" id="UP000315783">
    <property type="component" value="Unassembled WGS sequence"/>
</dbReference>
<sequence>MRLETDDLFRMTVTWLFFPPLFLFGSGAKTAESSPPSPRSPSSPPPLTPHDHATIV</sequence>
<keyword evidence="3" id="KW-1185">Reference proteome</keyword>
<dbReference type="AlphaFoldDB" id="A0A545VBU4"/>
<feature type="region of interest" description="Disordered" evidence="1">
    <location>
        <begin position="29"/>
        <end position="56"/>
    </location>
</feature>
<accession>A0A545VBU4</accession>
<dbReference type="EMBL" id="SPUK01000002">
    <property type="protein sequence ID" value="TQV99187.1"/>
    <property type="molecule type" value="Genomic_DNA"/>
</dbReference>
<evidence type="ECO:0000256" key="1">
    <source>
        <dbReference type="SAM" id="MobiDB-lite"/>
    </source>
</evidence>
<reference evidence="2 3" key="1">
    <citation type="journal article" date="2019" name="Appl. Microbiol. Biotechnol.">
        <title>Genome sequence of Isaria javanica and comparative genome analysis insights into family S53 peptidase evolution in fungal entomopathogens.</title>
        <authorList>
            <person name="Lin R."/>
            <person name="Zhang X."/>
            <person name="Xin B."/>
            <person name="Zou M."/>
            <person name="Gao Y."/>
            <person name="Qin F."/>
            <person name="Hu Q."/>
            <person name="Xie B."/>
            <person name="Cheng X."/>
        </authorList>
    </citation>
    <scope>NUCLEOTIDE SEQUENCE [LARGE SCALE GENOMIC DNA]</scope>
    <source>
        <strain evidence="2 3">IJ1G</strain>
    </source>
</reference>
<organism evidence="2 3">
    <name type="scientific">Cordyceps javanica</name>
    <dbReference type="NCBI Taxonomy" id="43265"/>
    <lineage>
        <taxon>Eukaryota</taxon>
        <taxon>Fungi</taxon>
        <taxon>Dikarya</taxon>
        <taxon>Ascomycota</taxon>
        <taxon>Pezizomycotina</taxon>
        <taxon>Sordariomycetes</taxon>
        <taxon>Hypocreomycetidae</taxon>
        <taxon>Hypocreales</taxon>
        <taxon>Cordycipitaceae</taxon>
        <taxon>Cordyceps</taxon>
    </lineage>
</organism>
<gene>
    <name evidence="2" type="ORF">IF1G_01402</name>
</gene>